<proteinExistence type="predicted"/>
<reference evidence="1" key="2">
    <citation type="submission" date="2011-01" db="EMBL/GenBank/DDBJ databases">
        <title>The Non-contiguous Finished genome of Clostridium papyrosolvens.</title>
        <authorList>
            <person name="Lucas S."/>
            <person name="Copeland A."/>
            <person name="Lapidus A."/>
            <person name="Cheng J.-F."/>
            <person name="Goodwin L."/>
            <person name="Pitluck S."/>
            <person name="Misra M."/>
            <person name="Chertkov O."/>
            <person name="Detter J.C."/>
            <person name="Han C."/>
            <person name="Tapia R."/>
            <person name="Land M."/>
            <person name="Hauser L."/>
            <person name="Kyrpides N."/>
            <person name="Ivanova N."/>
            <person name="Pagani I."/>
            <person name="Mouttaki H."/>
            <person name="He Z."/>
            <person name="Zhou J."/>
            <person name="Hemme C.L."/>
            <person name="Woyke T."/>
        </authorList>
    </citation>
    <scope>NUCLEOTIDE SEQUENCE [LARGE SCALE GENOMIC DNA]</scope>
    <source>
        <strain evidence="1">DSM 2782</strain>
    </source>
</reference>
<dbReference type="EMBL" id="ACXX02000011">
    <property type="protein sequence ID" value="EGD46881.1"/>
    <property type="molecule type" value="Genomic_DNA"/>
</dbReference>
<evidence type="ECO:0000313" key="1">
    <source>
        <dbReference type="EMBL" id="EGD46881.1"/>
    </source>
</evidence>
<dbReference type="OrthoDB" id="9771212at2"/>
<dbReference type="Pfam" id="PF08902">
    <property type="entry name" value="DUF1848"/>
    <property type="match status" value="1"/>
</dbReference>
<reference evidence="1" key="1">
    <citation type="submission" date="2009-07" db="EMBL/GenBank/DDBJ databases">
        <authorList>
            <consortium name="US DOE Joint Genome Institute (JGI-PGF)"/>
            <person name="Lucas S."/>
            <person name="Copeland A."/>
            <person name="Lapidus A."/>
            <person name="Glavina del Rio T."/>
            <person name="Tice H."/>
            <person name="Bruce D."/>
            <person name="Goodwin L."/>
            <person name="Pitluck S."/>
            <person name="Larimer F."/>
            <person name="Land M.L."/>
            <person name="Mouttaki H."/>
            <person name="He Z."/>
            <person name="Zhou J."/>
            <person name="Hemme C.L."/>
        </authorList>
    </citation>
    <scope>NUCLEOTIDE SEQUENCE [LARGE SCALE GENOMIC DNA]</scope>
    <source>
        <strain evidence="1">DSM 2782</strain>
    </source>
</reference>
<dbReference type="eggNOG" id="COG1533">
    <property type="taxonomic scope" value="Bacteria"/>
</dbReference>
<evidence type="ECO:0008006" key="3">
    <source>
        <dbReference type="Google" id="ProtNLM"/>
    </source>
</evidence>
<dbReference type="AlphaFoldDB" id="F1TFF7"/>
<dbReference type="InterPro" id="IPR014998">
    <property type="entry name" value="DUF1848"/>
</dbReference>
<dbReference type="STRING" id="588581.Cpap_1421"/>
<accession>F1TFF7</accession>
<organism evidence="1 2">
    <name type="scientific">Ruminiclostridium papyrosolvens DSM 2782</name>
    <dbReference type="NCBI Taxonomy" id="588581"/>
    <lineage>
        <taxon>Bacteria</taxon>
        <taxon>Bacillati</taxon>
        <taxon>Bacillota</taxon>
        <taxon>Clostridia</taxon>
        <taxon>Eubacteriales</taxon>
        <taxon>Oscillospiraceae</taxon>
        <taxon>Ruminiclostridium</taxon>
    </lineage>
</organism>
<evidence type="ECO:0000313" key="2">
    <source>
        <dbReference type="Proteomes" id="UP000003860"/>
    </source>
</evidence>
<keyword evidence="2" id="KW-1185">Reference proteome</keyword>
<protein>
    <recommendedName>
        <fullName evidence="3">DUF1848 domain-containing protein</fullName>
    </recommendedName>
</protein>
<dbReference type="RefSeq" id="WP_004620942.1">
    <property type="nucleotide sequence ID" value="NZ_ACXX02000011.1"/>
</dbReference>
<name>F1TFF7_9FIRM</name>
<dbReference type="Proteomes" id="UP000003860">
    <property type="component" value="Unassembled WGS sequence"/>
</dbReference>
<gene>
    <name evidence="1" type="ORF">Cpap_1421</name>
</gene>
<sequence>MIISASRRTDIPTYYSDWFYNRIKEQYVLVRNPMNAHQVSKIKLSPEVVDCIVFWTKNPKPMIERLDELKDYKYYFQFTLNSYSKDIEENIPSKSCEVIETFKVLSEKIGAEKVIWRYDPILLNSKYTIEYHVNYFDKLASKLKDYTEKCTISFIDFYKNIKNSIGKLNVKCIGNEEKIHIAQELSKIAFGYGLKMDTCAEDLDLKDLNISHAKCIDDKLIERILGYKLNVVKDNNQRLECGCVSSIDIGMYNTCFNGCKYCYANHNANSLIKNHQVYDKTSPLLCSQLSEIDKIKEREIKSLKINQISLFND</sequence>
<comment type="caution">
    <text evidence="1">The sequence shown here is derived from an EMBL/GenBank/DDBJ whole genome shotgun (WGS) entry which is preliminary data.</text>
</comment>